<evidence type="ECO:0000313" key="7">
    <source>
        <dbReference type="Proteomes" id="UP000184694"/>
    </source>
</evidence>
<reference evidence="7" key="1">
    <citation type="submission" date="2016-11" db="EMBL/GenBank/DDBJ databases">
        <authorList>
            <person name="Varghese N."/>
            <person name="Submissions S."/>
        </authorList>
    </citation>
    <scope>NUCLEOTIDE SEQUENCE [LARGE SCALE GENOMIC DNA]</scope>
    <source>
        <strain evidence="7">DSM 17456</strain>
    </source>
</reference>
<dbReference type="InterPro" id="IPR036271">
    <property type="entry name" value="Tet_transcr_reg_TetR-rel_C_sf"/>
</dbReference>
<accession>A0A1N6GS69</accession>
<proteinExistence type="predicted"/>
<feature type="domain" description="HTH tetR-type" evidence="5">
    <location>
        <begin position="10"/>
        <end position="70"/>
    </location>
</feature>
<dbReference type="GO" id="GO:0003700">
    <property type="term" value="F:DNA-binding transcription factor activity"/>
    <property type="evidence" value="ECO:0007669"/>
    <property type="project" value="TreeGrafter"/>
</dbReference>
<dbReference type="SUPFAM" id="SSF48498">
    <property type="entry name" value="Tetracyclin repressor-like, C-terminal domain"/>
    <property type="match status" value="1"/>
</dbReference>
<evidence type="ECO:0000313" key="6">
    <source>
        <dbReference type="EMBL" id="SIO10404.1"/>
    </source>
</evidence>
<organism evidence="6 7">
    <name type="scientific">Halodesulfovibrio marinisediminis DSM 17456</name>
    <dbReference type="NCBI Taxonomy" id="1121457"/>
    <lineage>
        <taxon>Bacteria</taxon>
        <taxon>Pseudomonadati</taxon>
        <taxon>Thermodesulfobacteriota</taxon>
        <taxon>Desulfovibrionia</taxon>
        <taxon>Desulfovibrionales</taxon>
        <taxon>Desulfovibrionaceae</taxon>
        <taxon>Halodesulfovibrio</taxon>
    </lineage>
</organism>
<keyword evidence="3" id="KW-0804">Transcription</keyword>
<keyword evidence="7" id="KW-1185">Reference proteome</keyword>
<dbReference type="Pfam" id="PF13305">
    <property type="entry name" value="TetR_C_33"/>
    <property type="match status" value="1"/>
</dbReference>
<evidence type="ECO:0000256" key="4">
    <source>
        <dbReference type="PROSITE-ProRule" id="PRU00335"/>
    </source>
</evidence>
<sequence length="203" mass="23255">MKKDWTPEQTEKRRLILDAARELFSKEGVGNVSMRRIAAKVNYSPALIYRYVKNKEELLDQLRTEGYQILLNRLARLEIDPDPIKHLANLAVEYGGFGVDYWEYYDLMFHMPIQISEDGTVPVKGYEAVLGMVRNAVERAIDAGHFEGCSVDDALIMSWSQIHGLISLYISGRTPFHIGEERAKALLEEIPRHFLRMVATGKK</sequence>
<dbReference type="OrthoDB" id="63332at2"/>
<dbReference type="AlphaFoldDB" id="A0A1N6GS69"/>
<dbReference type="InterPro" id="IPR009057">
    <property type="entry name" value="Homeodomain-like_sf"/>
</dbReference>
<protein>
    <submittedName>
        <fullName evidence="6">Transcriptional regulator, TetR family</fullName>
    </submittedName>
</protein>
<evidence type="ECO:0000256" key="1">
    <source>
        <dbReference type="ARBA" id="ARBA00023015"/>
    </source>
</evidence>
<dbReference type="PANTHER" id="PTHR30055:SF212">
    <property type="entry name" value="TETR-FAMILY FAMILY TRANSCRIPTIONAL REGULATOR"/>
    <property type="match status" value="1"/>
</dbReference>
<dbReference type="InterPro" id="IPR050109">
    <property type="entry name" value="HTH-type_TetR-like_transc_reg"/>
</dbReference>
<evidence type="ECO:0000256" key="2">
    <source>
        <dbReference type="ARBA" id="ARBA00023125"/>
    </source>
</evidence>
<keyword evidence="2 4" id="KW-0238">DNA-binding</keyword>
<dbReference type="PROSITE" id="PS50977">
    <property type="entry name" value="HTH_TETR_2"/>
    <property type="match status" value="1"/>
</dbReference>
<dbReference type="PRINTS" id="PR00455">
    <property type="entry name" value="HTHTETR"/>
</dbReference>
<dbReference type="GO" id="GO:0000976">
    <property type="term" value="F:transcription cis-regulatory region binding"/>
    <property type="evidence" value="ECO:0007669"/>
    <property type="project" value="TreeGrafter"/>
</dbReference>
<feature type="DNA-binding region" description="H-T-H motif" evidence="4">
    <location>
        <begin position="33"/>
        <end position="52"/>
    </location>
</feature>
<dbReference type="EMBL" id="FSRG01000005">
    <property type="protein sequence ID" value="SIO10404.1"/>
    <property type="molecule type" value="Genomic_DNA"/>
</dbReference>
<dbReference type="Proteomes" id="UP000184694">
    <property type="component" value="Unassembled WGS sequence"/>
</dbReference>
<evidence type="ECO:0000256" key="3">
    <source>
        <dbReference type="ARBA" id="ARBA00023163"/>
    </source>
</evidence>
<evidence type="ECO:0000259" key="5">
    <source>
        <dbReference type="PROSITE" id="PS50977"/>
    </source>
</evidence>
<dbReference type="InterPro" id="IPR025996">
    <property type="entry name" value="MT1864/Rv1816-like_C"/>
</dbReference>
<dbReference type="Gene3D" id="1.10.357.10">
    <property type="entry name" value="Tetracycline Repressor, domain 2"/>
    <property type="match status" value="1"/>
</dbReference>
<dbReference type="InterPro" id="IPR001647">
    <property type="entry name" value="HTH_TetR"/>
</dbReference>
<gene>
    <name evidence="6" type="ORF">SAMN02745161_1770</name>
</gene>
<dbReference type="RefSeq" id="WP_074216579.1">
    <property type="nucleotide sequence ID" value="NZ_FSRG01000005.1"/>
</dbReference>
<keyword evidence="1" id="KW-0805">Transcription regulation</keyword>
<dbReference type="PANTHER" id="PTHR30055">
    <property type="entry name" value="HTH-TYPE TRANSCRIPTIONAL REGULATOR RUTR"/>
    <property type="match status" value="1"/>
</dbReference>
<dbReference type="Pfam" id="PF00440">
    <property type="entry name" value="TetR_N"/>
    <property type="match status" value="1"/>
</dbReference>
<name>A0A1N6GS69_9BACT</name>
<dbReference type="STRING" id="1121457.SAMN02745161_1770"/>
<dbReference type="SUPFAM" id="SSF46689">
    <property type="entry name" value="Homeodomain-like"/>
    <property type="match status" value="1"/>
</dbReference>